<organism evidence="2 3">
    <name type="scientific">[Eubacterium] siraeum DSM 15702</name>
    <dbReference type="NCBI Taxonomy" id="428128"/>
    <lineage>
        <taxon>Bacteria</taxon>
        <taxon>Bacillati</taxon>
        <taxon>Bacillota</taxon>
        <taxon>Clostridia</taxon>
        <taxon>Eubacteriales</taxon>
        <taxon>Oscillospiraceae</taxon>
        <taxon>Oscillospiraceae incertae sedis</taxon>
    </lineage>
</organism>
<proteinExistence type="predicted"/>
<keyword evidence="1" id="KW-0472">Membrane</keyword>
<sequence length="43" mass="5228">MILPFIFSVYCFPKNIVRKFIALILYMILSYLKGNVKIIRKRY</sequence>
<dbReference type="Proteomes" id="UP000005326">
    <property type="component" value="Unassembled WGS sequence"/>
</dbReference>
<keyword evidence="1" id="KW-0812">Transmembrane</keyword>
<keyword evidence="3" id="KW-1185">Reference proteome</keyword>
<dbReference type="AlphaFoldDB" id="B0MRQ7"/>
<keyword evidence="1" id="KW-1133">Transmembrane helix</keyword>
<gene>
    <name evidence="2" type="ORF">EUBSIR_02539</name>
</gene>
<comment type="caution">
    <text evidence="2">The sequence shown here is derived from an EMBL/GenBank/DDBJ whole genome shotgun (WGS) entry which is preliminary data.</text>
</comment>
<reference evidence="2" key="1">
    <citation type="submission" date="2007-10" db="EMBL/GenBank/DDBJ databases">
        <authorList>
            <person name="Fulton L."/>
            <person name="Clifton S."/>
            <person name="Fulton B."/>
            <person name="Xu J."/>
            <person name="Minx P."/>
            <person name="Pepin K.H."/>
            <person name="Johnson M."/>
            <person name="Thiruvilangam P."/>
            <person name="Bhonagiri V."/>
            <person name="Nash W.E."/>
            <person name="Mardis E.R."/>
            <person name="Wilson R.K."/>
        </authorList>
    </citation>
    <scope>NUCLEOTIDE SEQUENCE [LARGE SCALE GENOMIC DNA]</scope>
    <source>
        <strain evidence="2">DSM 15702</strain>
    </source>
</reference>
<dbReference type="EMBL" id="ABCA03000055">
    <property type="protein sequence ID" value="EDR99475.1"/>
    <property type="molecule type" value="Genomic_DNA"/>
</dbReference>
<protein>
    <submittedName>
        <fullName evidence="2">Uncharacterized protein</fullName>
    </submittedName>
</protein>
<evidence type="ECO:0000256" key="1">
    <source>
        <dbReference type="SAM" id="Phobius"/>
    </source>
</evidence>
<reference evidence="2" key="2">
    <citation type="submission" date="2014-06" db="EMBL/GenBank/DDBJ databases">
        <title>Draft genome sequence of Eubacterium siraeum (DSM 15702).</title>
        <authorList>
            <person name="Sudarsanam P."/>
            <person name="Ley R."/>
            <person name="Guruge J."/>
            <person name="Turnbaugh P.J."/>
            <person name="Mahowald M."/>
            <person name="Liep D."/>
            <person name="Gordon J."/>
        </authorList>
    </citation>
    <scope>NUCLEOTIDE SEQUENCE</scope>
    <source>
        <strain evidence="2">DSM 15702</strain>
    </source>
</reference>
<evidence type="ECO:0000313" key="3">
    <source>
        <dbReference type="Proteomes" id="UP000005326"/>
    </source>
</evidence>
<feature type="transmembrane region" description="Helical" evidence="1">
    <location>
        <begin position="16"/>
        <end position="32"/>
    </location>
</feature>
<name>B0MRQ7_9FIRM</name>
<accession>B0MRQ7</accession>
<evidence type="ECO:0000313" key="2">
    <source>
        <dbReference type="EMBL" id="EDR99475.1"/>
    </source>
</evidence>